<dbReference type="AlphaFoldDB" id="K0NXC6"/>
<sequence length="180" mass="20237">MSFLNVNYKEAESVKQNNEPLPAGTYEMIMKSATHGASKGGHENITFDFVVRKDLDAVPELATTNAKAHGRHLFQAIWTNKDTDQFDNAQLSRIAELIKIPDGTQIDSADDFVKLCENKPIRMKVEVSDNEYKGKITKRNNSWVNTWEDTHYPMQQSAAPGQSQAFTANNTTINESDLPF</sequence>
<evidence type="ECO:0008006" key="3">
    <source>
        <dbReference type="Google" id="ProtNLM"/>
    </source>
</evidence>
<dbReference type="Proteomes" id="UP000051074">
    <property type="component" value="Unassembled WGS sequence"/>
</dbReference>
<comment type="caution">
    <text evidence="1">The sequence shown here is derived from an EMBL/GenBank/DDBJ whole genome shotgun (WGS) entry which is preliminary data.</text>
</comment>
<protein>
    <recommendedName>
        <fullName evidence="3">DUF669 domain-containing protein</fullName>
    </recommendedName>
</protein>
<dbReference type="RefSeq" id="WP_008463424.1">
    <property type="nucleotide sequence ID" value="NZ_AZDU01000046.1"/>
</dbReference>
<dbReference type="EMBL" id="AZDU01000046">
    <property type="protein sequence ID" value="KRL00408.1"/>
    <property type="molecule type" value="Genomic_DNA"/>
</dbReference>
<name>K0NXC6_9LACO</name>
<organism evidence="1 2">
    <name type="scientific">Lactobacillus equicursoris DSM 19284 = JCM 14600 = CIP 110162</name>
    <dbReference type="NCBI Taxonomy" id="1293597"/>
    <lineage>
        <taxon>Bacteria</taxon>
        <taxon>Bacillati</taxon>
        <taxon>Bacillota</taxon>
        <taxon>Bacilli</taxon>
        <taxon>Lactobacillales</taxon>
        <taxon>Lactobacillaceae</taxon>
        <taxon>Lactobacillus</taxon>
    </lineage>
</organism>
<proteinExistence type="predicted"/>
<gene>
    <name evidence="1" type="ORF">FC20_GL001350</name>
</gene>
<dbReference type="Pfam" id="PF05037">
    <property type="entry name" value="DUF669"/>
    <property type="match status" value="1"/>
</dbReference>
<evidence type="ECO:0000313" key="2">
    <source>
        <dbReference type="Proteomes" id="UP000051074"/>
    </source>
</evidence>
<keyword evidence="2" id="KW-1185">Reference proteome</keyword>
<dbReference type="eggNOG" id="ENOG5032STT">
    <property type="taxonomic scope" value="Bacteria"/>
</dbReference>
<dbReference type="InterPro" id="IPR007731">
    <property type="entry name" value="DUF669"/>
</dbReference>
<reference evidence="1 2" key="1">
    <citation type="journal article" date="2015" name="Genome Announc.">
        <title>Expanding the biotechnology potential of lactobacilli through comparative genomics of 213 strains and associated genera.</title>
        <authorList>
            <person name="Sun Z."/>
            <person name="Harris H.M."/>
            <person name="McCann A."/>
            <person name="Guo C."/>
            <person name="Argimon S."/>
            <person name="Zhang W."/>
            <person name="Yang X."/>
            <person name="Jeffery I.B."/>
            <person name="Cooney J.C."/>
            <person name="Kagawa T.F."/>
            <person name="Liu W."/>
            <person name="Song Y."/>
            <person name="Salvetti E."/>
            <person name="Wrobel A."/>
            <person name="Rasinkangas P."/>
            <person name="Parkhill J."/>
            <person name="Rea M.C."/>
            <person name="O'Sullivan O."/>
            <person name="Ritari J."/>
            <person name="Douillard F.P."/>
            <person name="Paul Ross R."/>
            <person name="Yang R."/>
            <person name="Briner A.E."/>
            <person name="Felis G.E."/>
            <person name="de Vos W.M."/>
            <person name="Barrangou R."/>
            <person name="Klaenhammer T.R."/>
            <person name="Caufield P.W."/>
            <person name="Cui Y."/>
            <person name="Zhang H."/>
            <person name="O'Toole P.W."/>
        </authorList>
    </citation>
    <scope>NUCLEOTIDE SEQUENCE [LARGE SCALE GENOMIC DNA]</scope>
    <source>
        <strain evidence="1 2">DSM 19284</strain>
    </source>
</reference>
<dbReference type="STRING" id="1293597.FC20_GL001350"/>
<evidence type="ECO:0000313" key="1">
    <source>
        <dbReference type="EMBL" id="KRL00408.1"/>
    </source>
</evidence>
<dbReference type="PATRIC" id="fig|1293597.4.peg.1442"/>
<accession>K0NXC6</accession>